<dbReference type="EMBL" id="CP007243">
    <property type="protein sequence ID" value="AIA30272.1"/>
    <property type="molecule type" value="Genomic_DNA"/>
</dbReference>
<dbReference type="PROSITE" id="PS50005">
    <property type="entry name" value="TPR"/>
    <property type="match status" value="1"/>
</dbReference>
<evidence type="ECO:0000256" key="1">
    <source>
        <dbReference type="PROSITE-ProRule" id="PRU00339"/>
    </source>
</evidence>
<dbReference type="Pfam" id="PF13432">
    <property type="entry name" value="TPR_16"/>
    <property type="match status" value="1"/>
</dbReference>
<keyword evidence="1" id="KW-0802">TPR repeat</keyword>
<sequence length="116" mass="12967">MEQDRLDRLEKLWKLDPSDPVVGLGLGSGLLEAGQPARARDVLEAVLRQKPGYAAAWELLGNALENLGERDEAIRIYQKGIEVSRSGGFLAPEKQMTRRLKRLLRDQPGSRKGDFL</sequence>
<protein>
    <submittedName>
        <fullName evidence="2">Uncharacterized protein</fullName>
    </submittedName>
</protein>
<proteinExistence type="predicted"/>
<dbReference type="SUPFAM" id="SSF48452">
    <property type="entry name" value="TPR-like"/>
    <property type="match status" value="1"/>
</dbReference>
<feature type="repeat" description="TPR" evidence="1">
    <location>
        <begin position="54"/>
        <end position="87"/>
    </location>
</feature>
<keyword evidence="3" id="KW-1185">Reference proteome</keyword>
<accession>A0A059XYK8</accession>
<name>A0A059XYK8_9BACT</name>
<reference evidence="3" key="1">
    <citation type="submission" date="2014-02" db="EMBL/GenBank/DDBJ databases">
        <title>Complete genome sequence and comparative genomic analysis of the nitrogen-fixing bacterium Leptospirillum ferriphilum YSK.</title>
        <authorList>
            <person name="Guo X."/>
            <person name="Yin H."/>
            <person name="Liang Y."/>
            <person name="Hu Q."/>
            <person name="Ma L."/>
            <person name="Xiao Y."/>
            <person name="Zhang X."/>
            <person name="Qiu G."/>
            <person name="Liu X."/>
        </authorList>
    </citation>
    <scope>NUCLEOTIDE SEQUENCE [LARGE SCALE GENOMIC DNA]</scope>
    <source>
        <strain evidence="3">YSK</strain>
    </source>
</reference>
<dbReference type="AlphaFoldDB" id="A0A059XYK8"/>
<gene>
    <name evidence="2" type="ORF">Y981_04220</name>
</gene>
<reference evidence="2 3" key="2">
    <citation type="journal article" date="2015" name="Biomed. Res. Int.">
        <title>Effects of Arsenite Resistance on the Growth and Functional Gene Expression of Leptospirillum ferriphilum and Acidithiobacillus thiooxidans in Pure Culture and Coculture.</title>
        <authorList>
            <person name="Jiang H."/>
            <person name="Liang Y."/>
            <person name="Yin H."/>
            <person name="Xiao Y."/>
            <person name="Guo X."/>
            <person name="Xu Y."/>
            <person name="Hu Q."/>
            <person name="Liu H."/>
            <person name="Liu X."/>
        </authorList>
    </citation>
    <scope>NUCLEOTIDE SEQUENCE [LARGE SCALE GENOMIC DNA]</scope>
    <source>
        <strain evidence="2 3">YSK</strain>
    </source>
</reference>
<dbReference type="InterPro" id="IPR019734">
    <property type="entry name" value="TPR_rpt"/>
</dbReference>
<organism evidence="2 3">
    <name type="scientific">Leptospirillum ferriphilum YSK</name>
    <dbReference type="NCBI Taxonomy" id="1441628"/>
    <lineage>
        <taxon>Bacteria</taxon>
        <taxon>Pseudomonadati</taxon>
        <taxon>Nitrospirota</taxon>
        <taxon>Nitrospiria</taxon>
        <taxon>Nitrospirales</taxon>
        <taxon>Nitrospiraceae</taxon>
        <taxon>Leptospirillum</taxon>
    </lineage>
</organism>
<dbReference type="KEGG" id="lfp:Y981_04220"/>
<evidence type="ECO:0000313" key="2">
    <source>
        <dbReference type="EMBL" id="AIA30272.1"/>
    </source>
</evidence>
<dbReference type="HOGENOM" id="CLU_146069_2_0_0"/>
<dbReference type="SMART" id="SM00028">
    <property type="entry name" value="TPR"/>
    <property type="match status" value="2"/>
</dbReference>
<dbReference type="OrthoDB" id="1524733at2"/>
<evidence type="ECO:0000313" key="3">
    <source>
        <dbReference type="Proteomes" id="UP000027059"/>
    </source>
</evidence>
<dbReference type="Gene3D" id="1.25.40.10">
    <property type="entry name" value="Tetratricopeptide repeat domain"/>
    <property type="match status" value="1"/>
</dbReference>
<dbReference type="Proteomes" id="UP000027059">
    <property type="component" value="Chromosome"/>
</dbReference>
<dbReference type="InterPro" id="IPR011990">
    <property type="entry name" value="TPR-like_helical_dom_sf"/>
</dbReference>
<dbReference type="RefSeq" id="WP_014960698.1">
    <property type="nucleotide sequence ID" value="NZ_CP007243.1"/>
</dbReference>